<keyword evidence="3" id="KW-1185">Reference proteome</keyword>
<evidence type="ECO:0000313" key="2">
    <source>
        <dbReference type="EMBL" id="EFG10337.1"/>
    </source>
</evidence>
<dbReference type="EMBL" id="CM000913">
    <property type="protein sequence ID" value="EFG10337.1"/>
    <property type="molecule type" value="Genomic_DNA"/>
</dbReference>
<reference evidence="2 3" key="1">
    <citation type="journal article" date="2010" name="Genome Biol. Evol.">
        <title>The sequence of a 1.8-mb bacterial linear plasmid reveals a rich evolutionary reservoir of secondary metabolic pathways.</title>
        <authorList>
            <person name="Medema M.H."/>
            <person name="Trefzer A."/>
            <person name="Kovalchuk A."/>
            <person name="van den Berg M."/>
            <person name="Mueller U."/>
            <person name="Heijne W."/>
            <person name="Wu L."/>
            <person name="Alam M.T."/>
            <person name="Ronning C.M."/>
            <person name="Nierman W.C."/>
            <person name="Bovenberg R.A.L."/>
            <person name="Breitling R."/>
            <person name="Takano E."/>
        </authorList>
    </citation>
    <scope>NUCLEOTIDE SEQUENCE [LARGE SCALE GENOMIC DNA]</scope>
    <source>
        <strain evidence="3">ATCC 27064 / DSM 738 / JCM 4710 / NBRC 13307 / NCIMB 12785 / NRRL 3585 / VKM Ac-602</strain>
    </source>
</reference>
<accession>E2PZ76</accession>
<evidence type="ECO:0000256" key="1">
    <source>
        <dbReference type="SAM" id="MobiDB-lite"/>
    </source>
</evidence>
<evidence type="ECO:0000313" key="3">
    <source>
        <dbReference type="Proteomes" id="UP000002357"/>
    </source>
</evidence>
<dbReference type="Proteomes" id="UP000002357">
    <property type="component" value="Chromosome"/>
</dbReference>
<name>E2PZ76_STRCL</name>
<proteinExistence type="predicted"/>
<feature type="compositionally biased region" description="Low complexity" evidence="1">
    <location>
        <begin position="56"/>
        <end position="67"/>
    </location>
</feature>
<sequence length="95" mass="10254">MDHRTEFQHLVRDRLGDEAAGQILWSNPRLICSLATSPATTSMPYASTGAASILSATGSTATTTSPWRPSPPSPGTRERRAGGRARALRQHRLAR</sequence>
<dbReference type="AlphaFoldDB" id="E2PZ76"/>
<feature type="region of interest" description="Disordered" evidence="1">
    <location>
        <begin position="56"/>
        <end position="95"/>
    </location>
</feature>
<gene>
    <name evidence="2" type="ORF">SCLAV_5264</name>
</gene>
<organism evidence="2 3">
    <name type="scientific">Streptomyces clavuligerus</name>
    <dbReference type="NCBI Taxonomy" id="1901"/>
    <lineage>
        <taxon>Bacteria</taxon>
        <taxon>Bacillati</taxon>
        <taxon>Actinomycetota</taxon>
        <taxon>Actinomycetes</taxon>
        <taxon>Kitasatosporales</taxon>
        <taxon>Streptomycetaceae</taxon>
        <taxon>Streptomyces</taxon>
    </lineage>
</organism>
<feature type="compositionally biased region" description="Basic residues" evidence="1">
    <location>
        <begin position="82"/>
        <end position="95"/>
    </location>
</feature>
<protein>
    <submittedName>
        <fullName evidence="2">Uncharacterized protein</fullName>
    </submittedName>
</protein>